<evidence type="ECO:0000256" key="3">
    <source>
        <dbReference type="ARBA" id="ARBA00006171"/>
    </source>
</evidence>
<keyword evidence="7" id="KW-1185">Reference proteome</keyword>
<dbReference type="InterPro" id="IPR050155">
    <property type="entry name" value="HAD-like_hydrolase_sf"/>
</dbReference>
<dbReference type="Proteomes" id="UP001501588">
    <property type="component" value="Unassembled WGS sequence"/>
</dbReference>
<feature type="transmembrane region" description="Helical" evidence="5">
    <location>
        <begin position="24"/>
        <end position="45"/>
    </location>
</feature>
<accession>A0ABP3Q5Y4</accession>
<dbReference type="Pfam" id="PF13419">
    <property type="entry name" value="HAD_2"/>
    <property type="match status" value="1"/>
</dbReference>
<dbReference type="InterPro" id="IPR023214">
    <property type="entry name" value="HAD_sf"/>
</dbReference>
<name>A0ABP3Q5Y4_9PROT</name>
<dbReference type="SFLD" id="SFLDG01129">
    <property type="entry name" value="C1.5:_HAD__Beta-PGM__Phosphata"/>
    <property type="match status" value="1"/>
</dbReference>
<evidence type="ECO:0000256" key="2">
    <source>
        <dbReference type="ARBA" id="ARBA00004818"/>
    </source>
</evidence>
<dbReference type="RefSeq" id="WP_343895444.1">
    <property type="nucleotide sequence ID" value="NZ_BAAAFZ010000028.1"/>
</dbReference>
<evidence type="ECO:0000256" key="4">
    <source>
        <dbReference type="ARBA" id="ARBA00013078"/>
    </source>
</evidence>
<sequence length="228" mass="23538">MTPPDLLRPAAVVWDWDNTLVDGWAAIAAGLNAAFAAFGMPGWTVEEVRGRVRRSLRESFPETFGADWERARDIFYAEVRARHLGVLSPMPGAAGALRAGAALGAPMAVNSNKQGPLLRAEAAHLGWAGTFRALIGAGDAGADKPDPAPMRLALEACGVPAGPSVWYVGDTALDMQAARAAGCAAVLVGDAEHDGGVANAMPDAAFADCHALAAHLLRLAKTPPPAGM</sequence>
<dbReference type="InterPro" id="IPR006439">
    <property type="entry name" value="HAD-SF_hydro_IA"/>
</dbReference>
<dbReference type="NCBIfam" id="TIGR01549">
    <property type="entry name" value="HAD-SF-IA-v1"/>
    <property type="match status" value="1"/>
</dbReference>
<dbReference type="InterPro" id="IPR041492">
    <property type="entry name" value="HAD_2"/>
</dbReference>
<evidence type="ECO:0000256" key="1">
    <source>
        <dbReference type="ARBA" id="ARBA00000830"/>
    </source>
</evidence>
<evidence type="ECO:0000256" key="5">
    <source>
        <dbReference type="SAM" id="Phobius"/>
    </source>
</evidence>
<dbReference type="PANTHER" id="PTHR43434:SF1">
    <property type="entry name" value="PHOSPHOGLYCOLATE PHOSPHATASE"/>
    <property type="match status" value="1"/>
</dbReference>
<dbReference type="Gene3D" id="1.10.150.730">
    <property type="match status" value="1"/>
</dbReference>
<reference evidence="7" key="1">
    <citation type="journal article" date="2019" name="Int. J. Syst. Evol. Microbiol.">
        <title>The Global Catalogue of Microorganisms (GCM) 10K type strain sequencing project: providing services to taxonomists for standard genome sequencing and annotation.</title>
        <authorList>
            <consortium name="The Broad Institute Genomics Platform"/>
            <consortium name="The Broad Institute Genome Sequencing Center for Infectious Disease"/>
            <person name="Wu L."/>
            <person name="Ma J."/>
        </authorList>
    </citation>
    <scope>NUCLEOTIDE SEQUENCE [LARGE SCALE GENOMIC DNA]</scope>
    <source>
        <strain evidence="7">JCM 9933</strain>
    </source>
</reference>
<dbReference type="EC" id="3.1.3.18" evidence="4"/>
<keyword evidence="5" id="KW-0472">Membrane</keyword>
<dbReference type="SFLD" id="SFLDS00003">
    <property type="entry name" value="Haloacid_Dehalogenase"/>
    <property type="match status" value="1"/>
</dbReference>
<keyword evidence="5" id="KW-0812">Transmembrane</keyword>
<gene>
    <name evidence="6" type="ORF">GCM10009416_23040</name>
</gene>
<dbReference type="Gene3D" id="3.40.50.1000">
    <property type="entry name" value="HAD superfamily/HAD-like"/>
    <property type="match status" value="1"/>
</dbReference>
<comment type="pathway">
    <text evidence="2">Organic acid metabolism; glycolate biosynthesis; glycolate from 2-phosphoglycolate: step 1/1.</text>
</comment>
<comment type="similarity">
    <text evidence="3">Belongs to the HAD-like hydrolase superfamily. CbbY/CbbZ/Gph/YieH family.</text>
</comment>
<organism evidence="6 7">
    <name type="scientific">Craurococcus roseus</name>
    <dbReference type="NCBI Taxonomy" id="77585"/>
    <lineage>
        <taxon>Bacteria</taxon>
        <taxon>Pseudomonadati</taxon>
        <taxon>Pseudomonadota</taxon>
        <taxon>Alphaproteobacteria</taxon>
        <taxon>Acetobacterales</taxon>
        <taxon>Acetobacteraceae</taxon>
        <taxon>Craurococcus</taxon>
    </lineage>
</organism>
<comment type="catalytic activity">
    <reaction evidence="1">
        <text>2-phosphoglycolate + H2O = glycolate + phosphate</text>
        <dbReference type="Rhea" id="RHEA:14369"/>
        <dbReference type="ChEBI" id="CHEBI:15377"/>
        <dbReference type="ChEBI" id="CHEBI:29805"/>
        <dbReference type="ChEBI" id="CHEBI:43474"/>
        <dbReference type="ChEBI" id="CHEBI:58033"/>
        <dbReference type="EC" id="3.1.3.18"/>
    </reaction>
</comment>
<dbReference type="InterPro" id="IPR036412">
    <property type="entry name" value="HAD-like_sf"/>
</dbReference>
<protein>
    <recommendedName>
        <fullName evidence="4">phosphoglycolate phosphatase</fullName>
        <ecNumber evidence="4">3.1.3.18</ecNumber>
    </recommendedName>
</protein>
<evidence type="ECO:0000313" key="7">
    <source>
        <dbReference type="Proteomes" id="UP001501588"/>
    </source>
</evidence>
<dbReference type="EMBL" id="BAAAFZ010000028">
    <property type="protein sequence ID" value="GAA0584007.1"/>
    <property type="molecule type" value="Genomic_DNA"/>
</dbReference>
<evidence type="ECO:0000313" key="6">
    <source>
        <dbReference type="EMBL" id="GAA0584007.1"/>
    </source>
</evidence>
<dbReference type="PANTHER" id="PTHR43434">
    <property type="entry name" value="PHOSPHOGLYCOLATE PHOSPHATASE"/>
    <property type="match status" value="1"/>
</dbReference>
<comment type="caution">
    <text evidence="6">The sequence shown here is derived from an EMBL/GenBank/DDBJ whole genome shotgun (WGS) entry which is preliminary data.</text>
</comment>
<dbReference type="SUPFAM" id="SSF56784">
    <property type="entry name" value="HAD-like"/>
    <property type="match status" value="1"/>
</dbReference>
<proteinExistence type="inferred from homology"/>
<keyword evidence="5" id="KW-1133">Transmembrane helix</keyword>